<dbReference type="Gene3D" id="3.40.50.2300">
    <property type="match status" value="1"/>
</dbReference>
<dbReference type="KEGG" id="vfl:AL536_05345"/>
<dbReference type="Pfam" id="PF01048">
    <property type="entry name" value="PNP_UDP_1"/>
    <property type="match status" value="1"/>
</dbReference>
<dbReference type="PANTHER" id="PTHR46832:SF1">
    <property type="entry name" value="5'-METHYLTHIOADENOSINE_S-ADENOSYLHOMOCYSTEINE NUCLEOSIDASE"/>
    <property type="match status" value="1"/>
</dbReference>
<evidence type="ECO:0000313" key="6">
    <source>
        <dbReference type="Proteomes" id="UP000254626"/>
    </source>
</evidence>
<evidence type="ECO:0000256" key="1">
    <source>
        <dbReference type="PROSITE-ProRule" id="PRU00169"/>
    </source>
</evidence>
<dbReference type="GO" id="GO:0019284">
    <property type="term" value="P:L-methionine salvage from S-adenosylmethionine"/>
    <property type="evidence" value="ECO:0007669"/>
    <property type="project" value="TreeGrafter"/>
</dbReference>
<dbReference type="InterPro" id="IPR011006">
    <property type="entry name" value="CheY-like_superfamily"/>
</dbReference>
<evidence type="ECO:0000259" key="2">
    <source>
        <dbReference type="PROSITE" id="PS50110"/>
    </source>
</evidence>
<dbReference type="PANTHER" id="PTHR46832">
    <property type="entry name" value="5'-METHYLTHIOADENOSINE/S-ADENOSYLHOMOCYSTEINE NUCLEOSIDASE"/>
    <property type="match status" value="1"/>
</dbReference>
<evidence type="ECO:0000313" key="5">
    <source>
        <dbReference type="Proteomes" id="UP000057088"/>
    </source>
</evidence>
<dbReference type="InterPro" id="IPR000845">
    <property type="entry name" value="Nucleoside_phosphorylase_d"/>
</dbReference>
<dbReference type="Proteomes" id="UP000254626">
    <property type="component" value="Unassembled WGS sequence"/>
</dbReference>
<proteinExistence type="predicted"/>
<evidence type="ECO:0000313" key="3">
    <source>
        <dbReference type="EMBL" id="AMF92892.1"/>
    </source>
</evidence>
<dbReference type="GO" id="GO:0009116">
    <property type="term" value="P:nucleoside metabolic process"/>
    <property type="evidence" value="ECO:0007669"/>
    <property type="project" value="InterPro"/>
</dbReference>
<dbReference type="GO" id="GO:0008930">
    <property type="term" value="F:methylthioadenosine nucleosidase activity"/>
    <property type="evidence" value="ECO:0007669"/>
    <property type="project" value="TreeGrafter"/>
</dbReference>
<feature type="modified residue" description="4-aspartylphosphate" evidence="1">
    <location>
        <position position="53"/>
    </location>
</feature>
<reference evidence="4 6" key="3">
    <citation type="submission" date="2018-06" db="EMBL/GenBank/DDBJ databases">
        <authorList>
            <consortium name="Pathogen Informatics"/>
            <person name="Doyle S."/>
        </authorList>
    </citation>
    <scope>NUCLEOTIDE SEQUENCE [LARGE SCALE GENOMIC DNA]</scope>
    <source>
        <strain evidence="4 6">NCTC11327</strain>
    </source>
</reference>
<name>A0AAX2LSL4_VIBFL</name>
<dbReference type="PROSITE" id="PS50110">
    <property type="entry name" value="RESPONSE_REGULATORY"/>
    <property type="match status" value="1"/>
</dbReference>
<sequence length="390" mass="43379">MKILVVEDNQEKLNAIVDVINSANPDVEITTCSVFVDFVAYVNKEKYDLLVTDLLLPIVKNRAEEDVTMNIVEAARGLESLNLKTPVIAITQFTDSAESNYQILNRNDINIITYSPYSEDWKEPFIKKILTCTPKEIYDFIIICALQKEADAYFEAGYTTKKITIQHGLSCNEITIGDSTGLIIVPPRMGLVNASIVSARAIDLFEPRVICMSGICAGIEGRANIYDIVIPSQCDQHDSGKWTSEGFVSESYSVPLDHEIQLKIDKLIRENDLIDDIKSGVVLNRPEMPGESGNLDVNIYLAPTSSGSSVIADESMLKKITTQHRKKNAFEMESYALYEAARQSPFKPSYFSAKAIVDNGDSQKGDNYHRVAALISAKAVYGILKRLLQE</sequence>
<gene>
    <name evidence="3" type="ORF">AL536_05345</name>
    <name evidence="4" type="ORF">NCTC11327_03093</name>
</gene>
<evidence type="ECO:0000313" key="4">
    <source>
        <dbReference type="EMBL" id="SUQ26233.1"/>
    </source>
</evidence>
<dbReference type="SUPFAM" id="SSF52172">
    <property type="entry name" value="CheY-like"/>
    <property type="match status" value="1"/>
</dbReference>
<dbReference type="GO" id="GO:0008782">
    <property type="term" value="F:adenosylhomocysteine nucleosidase activity"/>
    <property type="evidence" value="ECO:0007669"/>
    <property type="project" value="TreeGrafter"/>
</dbReference>
<reference evidence="5" key="1">
    <citation type="submission" date="2015-12" db="EMBL/GenBank/DDBJ databases">
        <title>FDA dAtabase for Regulatory Grade micrObial Sequences (FDA-ARGOS): Supporting development and validation of Infectious Disease Dx tests.</title>
        <authorList>
            <person name="Hoffmann M."/>
            <person name="Allard M."/>
            <person name="Evans P."/>
            <person name="Brown E."/>
            <person name="Tallon L.J."/>
            <person name="Sadzewicz L."/>
            <person name="Sengamalay N."/>
            <person name="Ott S."/>
            <person name="Godinez A."/>
            <person name="Nagaraj S."/>
            <person name="Vyas G."/>
            <person name="Aluvathingal J."/>
            <person name="Nadendla S."/>
            <person name="Geyer C."/>
            <person name="Sichtig H."/>
        </authorList>
    </citation>
    <scope>NUCLEOTIDE SEQUENCE [LARGE SCALE GENOMIC DNA]</scope>
    <source>
        <strain evidence="5">ATCC 33809</strain>
    </source>
</reference>
<dbReference type="InterPro" id="IPR035994">
    <property type="entry name" value="Nucleoside_phosphorylase_sf"/>
</dbReference>
<dbReference type="Gene3D" id="3.40.50.1580">
    <property type="entry name" value="Nucleoside phosphorylase domain"/>
    <property type="match status" value="1"/>
</dbReference>
<organism evidence="4 6">
    <name type="scientific">Vibrio fluvialis</name>
    <dbReference type="NCBI Taxonomy" id="676"/>
    <lineage>
        <taxon>Bacteria</taxon>
        <taxon>Pseudomonadati</taxon>
        <taxon>Pseudomonadota</taxon>
        <taxon>Gammaproteobacteria</taxon>
        <taxon>Vibrionales</taxon>
        <taxon>Vibrionaceae</taxon>
        <taxon>Vibrio</taxon>
    </lineage>
</organism>
<feature type="domain" description="Response regulatory" evidence="2">
    <location>
        <begin position="2"/>
        <end position="130"/>
    </location>
</feature>
<dbReference type="RefSeq" id="WP_061055822.1">
    <property type="nucleotide sequence ID" value="NZ_CABLBX010000010.1"/>
</dbReference>
<reference evidence="3" key="2">
    <citation type="submission" date="2018-01" db="EMBL/GenBank/DDBJ databases">
        <title>FDA dAtabase for Regulatory Grade micrObial Sequences (FDA-ARGOS): Supporting development and validation of Infectious Disease Dx tests.</title>
        <authorList>
            <person name="Hoffmann M."/>
            <person name="Allard M."/>
            <person name="Evans P."/>
            <person name="Brown E."/>
            <person name="Tallon L."/>
            <person name="Sadzewicz L."/>
            <person name="Sengamalay N."/>
            <person name="Ott S."/>
            <person name="Godinez A."/>
            <person name="Nagaraj S."/>
            <person name="Vyas G."/>
            <person name="Aluvathingal J."/>
            <person name="Nadendla S."/>
            <person name="Geyer C."/>
            <person name="Sichtig H."/>
        </authorList>
    </citation>
    <scope>NUCLEOTIDE SEQUENCE</scope>
    <source>
        <strain evidence="3">ATCC 33809</strain>
    </source>
</reference>
<accession>A0AAX2LSL4</accession>
<dbReference type="InterPro" id="IPR001789">
    <property type="entry name" value="Sig_transdc_resp-reg_receiver"/>
</dbReference>
<dbReference type="EMBL" id="UHIP01000002">
    <property type="protein sequence ID" value="SUQ26233.1"/>
    <property type="molecule type" value="Genomic_DNA"/>
</dbReference>
<dbReference type="Proteomes" id="UP000057088">
    <property type="component" value="Chromosome 1"/>
</dbReference>
<dbReference type="GeneID" id="29384348"/>
<keyword evidence="1" id="KW-0597">Phosphoprotein</keyword>
<protein>
    <submittedName>
        <fullName evidence="4">5'-methylthioadenosine/S-adenosylhomocysteine nucleosidase</fullName>
    </submittedName>
    <submittedName>
        <fullName evidence="3">Nucleoside phosphorylase</fullName>
    </submittedName>
</protein>
<dbReference type="AlphaFoldDB" id="A0AAX2LSL4"/>
<keyword evidence="5" id="KW-1185">Reference proteome</keyword>
<dbReference type="GO" id="GO:0005829">
    <property type="term" value="C:cytosol"/>
    <property type="evidence" value="ECO:0007669"/>
    <property type="project" value="TreeGrafter"/>
</dbReference>
<dbReference type="SUPFAM" id="SSF53167">
    <property type="entry name" value="Purine and uridine phosphorylases"/>
    <property type="match status" value="1"/>
</dbReference>
<dbReference type="EMBL" id="CP014034">
    <property type="protein sequence ID" value="AMF92892.1"/>
    <property type="molecule type" value="Genomic_DNA"/>
</dbReference>
<dbReference type="GO" id="GO:0000160">
    <property type="term" value="P:phosphorelay signal transduction system"/>
    <property type="evidence" value="ECO:0007669"/>
    <property type="project" value="InterPro"/>
</dbReference>